<dbReference type="AlphaFoldDB" id="S7ML96"/>
<dbReference type="InterPro" id="IPR028082">
    <property type="entry name" value="Peripla_BP_I"/>
</dbReference>
<evidence type="ECO:0000256" key="3">
    <source>
        <dbReference type="ARBA" id="ARBA00022729"/>
    </source>
</evidence>
<comment type="subcellular location">
    <subcellularLocation>
        <location evidence="1">Membrane</location>
    </subcellularLocation>
</comment>
<dbReference type="Proteomes" id="UP000052978">
    <property type="component" value="Unassembled WGS sequence"/>
</dbReference>
<evidence type="ECO:0000259" key="6">
    <source>
        <dbReference type="Pfam" id="PF01094"/>
    </source>
</evidence>
<dbReference type="SUPFAM" id="SSF53822">
    <property type="entry name" value="Periplasmic binding protein-like I"/>
    <property type="match status" value="1"/>
</dbReference>
<evidence type="ECO:0000313" key="8">
    <source>
        <dbReference type="Proteomes" id="UP000052978"/>
    </source>
</evidence>
<reference evidence="7 8" key="1">
    <citation type="journal article" date="2013" name="Nat. Commun.">
        <title>Genome analysis reveals insights into physiology and longevity of the Brandt's bat Myotis brandtii.</title>
        <authorList>
            <person name="Seim I."/>
            <person name="Fang X."/>
            <person name="Xiong Z."/>
            <person name="Lobanov A.V."/>
            <person name="Huang Z."/>
            <person name="Ma S."/>
            <person name="Feng Y."/>
            <person name="Turanov A.A."/>
            <person name="Zhu Y."/>
            <person name="Lenz T.L."/>
            <person name="Gerashchenko M.V."/>
            <person name="Fan D."/>
            <person name="Hee Yim S."/>
            <person name="Yao X."/>
            <person name="Jordan D."/>
            <person name="Xiong Y."/>
            <person name="Ma Y."/>
            <person name="Lyapunov A.N."/>
            <person name="Chen G."/>
            <person name="Kulakova O.I."/>
            <person name="Sun Y."/>
            <person name="Lee S.G."/>
            <person name="Bronson R.T."/>
            <person name="Moskalev A.A."/>
            <person name="Sunyaev S.R."/>
            <person name="Zhang G."/>
            <person name="Krogh A."/>
            <person name="Wang J."/>
            <person name="Gladyshev V.N."/>
        </authorList>
    </citation>
    <scope>NUCLEOTIDE SEQUENCE [LARGE SCALE GENOMIC DNA]</scope>
</reference>
<gene>
    <name evidence="7" type="ORF">D623_10005491</name>
</gene>
<evidence type="ECO:0000256" key="5">
    <source>
        <dbReference type="ARBA" id="ARBA00023136"/>
    </source>
</evidence>
<organism evidence="7 8">
    <name type="scientific">Myotis brandtii</name>
    <name type="common">Brandt's bat</name>
    <dbReference type="NCBI Taxonomy" id="109478"/>
    <lineage>
        <taxon>Eukaryota</taxon>
        <taxon>Metazoa</taxon>
        <taxon>Chordata</taxon>
        <taxon>Craniata</taxon>
        <taxon>Vertebrata</taxon>
        <taxon>Euteleostomi</taxon>
        <taxon>Mammalia</taxon>
        <taxon>Eutheria</taxon>
        <taxon>Laurasiatheria</taxon>
        <taxon>Chiroptera</taxon>
        <taxon>Yangochiroptera</taxon>
        <taxon>Vespertilionidae</taxon>
        <taxon>Myotis</taxon>
    </lineage>
</organism>
<evidence type="ECO:0000256" key="1">
    <source>
        <dbReference type="ARBA" id="ARBA00004370"/>
    </source>
</evidence>
<dbReference type="GO" id="GO:0016020">
    <property type="term" value="C:membrane"/>
    <property type="evidence" value="ECO:0007669"/>
    <property type="project" value="UniProtKB-SubCell"/>
</dbReference>
<keyword evidence="5" id="KW-0472">Membrane</keyword>
<accession>S7ML96</accession>
<keyword evidence="2" id="KW-0812">Transmembrane</keyword>
<keyword evidence="4" id="KW-1133">Transmembrane helix</keyword>
<feature type="domain" description="Receptor ligand binding region" evidence="6">
    <location>
        <begin position="73"/>
        <end position="154"/>
    </location>
</feature>
<dbReference type="Pfam" id="PF01094">
    <property type="entry name" value="ANF_receptor"/>
    <property type="match status" value="1"/>
</dbReference>
<keyword evidence="3" id="KW-0732">Signal</keyword>
<keyword evidence="8" id="KW-1185">Reference proteome</keyword>
<dbReference type="EMBL" id="KE161692">
    <property type="protein sequence ID" value="EPQ04954.1"/>
    <property type="molecule type" value="Genomic_DNA"/>
</dbReference>
<keyword evidence="7" id="KW-0675">Receptor</keyword>
<proteinExistence type="predicted"/>
<evidence type="ECO:0000313" key="7">
    <source>
        <dbReference type="EMBL" id="EPQ04954.1"/>
    </source>
</evidence>
<name>S7ML96_MYOBR</name>
<dbReference type="eggNOG" id="KOG1052">
    <property type="taxonomic scope" value="Eukaryota"/>
</dbReference>
<dbReference type="Gene3D" id="3.40.50.2300">
    <property type="match status" value="2"/>
</dbReference>
<evidence type="ECO:0000256" key="4">
    <source>
        <dbReference type="ARBA" id="ARBA00022989"/>
    </source>
</evidence>
<dbReference type="InterPro" id="IPR001828">
    <property type="entry name" value="ANF_lig-bd_rcpt"/>
</dbReference>
<protein>
    <submittedName>
        <fullName evidence="7">Glutamate receptor, ionotropic kainate 1</fullName>
    </submittedName>
</protein>
<evidence type="ECO:0000256" key="2">
    <source>
        <dbReference type="ARBA" id="ARBA00022692"/>
    </source>
</evidence>
<sequence length="175" mass="19918">MSTRLEVDLCTCPAHLLICGVFETAENEPANVEELAFKFAVTSVNRNRSLMPNATLTYDIQRIAPFDSFDASQRGLIRLQELIKAPSRHNLRLRIRQLPPGTKDAKALLKEMKGAREFHVIFDCSLETAAQVLQQILFMGMMTEHYHYLFTTLVSTPQTRICDRRHTSVTADTHL</sequence>